<dbReference type="CDD" id="cd11299">
    <property type="entry name" value="O-FucT_plant"/>
    <property type="match status" value="1"/>
</dbReference>
<organism evidence="16 17">
    <name type="scientific">Quercus rubra</name>
    <name type="common">Northern red oak</name>
    <name type="synonym">Quercus borealis</name>
    <dbReference type="NCBI Taxonomy" id="3512"/>
    <lineage>
        <taxon>Eukaryota</taxon>
        <taxon>Viridiplantae</taxon>
        <taxon>Streptophyta</taxon>
        <taxon>Embryophyta</taxon>
        <taxon>Tracheophyta</taxon>
        <taxon>Spermatophyta</taxon>
        <taxon>Magnoliopsida</taxon>
        <taxon>eudicotyledons</taxon>
        <taxon>Gunneridae</taxon>
        <taxon>Pentapetalae</taxon>
        <taxon>rosids</taxon>
        <taxon>fabids</taxon>
        <taxon>Fagales</taxon>
        <taxon>Fagaceae</taxon>
        <taxon>Quercus</taxon>
    </lineage>
</organism>
<feature type="transmembrane region" description="Helical" evidence="15">
    <location>
        <begin position="12"/>
        <end position="35"/>
    </location>
</feature>
<keyword evidence="8 15" id="KW-1133">Transmembrane helix</keyword>
<evidence type="ECO:0000256" key="4">
    <source>
        <dbReference type="ARBA" id="ARBA00022676"/>
    </source>
</evidence>
<gene>
    <name evidence="16" type="ORF">RGQ29_016114</name>
</gene>
<name>A0AAN7FXL6_QUERU</name>
<evidence type="ECO:0000313" key="17">
    <source>
        <dbReference type="Proteomes" id="UP001324115"/>
    </source>
</evidence>
<evidence type="ECO:0000256" key="6">
    <source>
        <dbReference type="ARBA" id="ARBA00022692"/>
    </source>
</evidence>
<dbReference type="EMBL" id="JAXUIC010000003">
    <property type="protein sequence ID" value="KAK4598941.1"/>
    <property type="molecule type" value="Genomic_DNA"/>
</dbReference>
<evidence type="ECO:0000256" key="8">
    <source>
        <dbReference type="ARBA" id="ARBA00022989"/>
    </source>
</evidence>
<keyword evidence="6 15" id="KW-0812">Transmembrane</keyword>
<dbReference type="PIRSF" id="PIRSF009360">
    <property type="entry name" value="UCP009360"/>
    <property type="match status" value="1"/>
</dbReference>
<proteinExistence type="inferred from homology"/>
<dbReference type="AlphaFoldDB" id="A0AAN7FXL6"/>
<keyword evidence="7" id="KW-0735">Signal-anchor</keyword>
<reference evidence="16 17" key="1">
    <citation type="journal article" date="2023" name="G3 (Bethesda)">
        <title>A haplotype-resolved chromosome-scale genome for Quercus rubra L. provides insights into the genetics of adaptive traits for red oak species.</title>
        <authorList>
            <person name="Kapoor B."/>
            <person name="Jenkins J."/>
            <person name="Schmutz J."/>
            <person name="Zhebentyayeva T."/>
            <person name="Kuelheim C."/>
            <person name="Coggeshall M."/>
            <person name="Heim C."/>
            <person name="Lasky J.R."/>
            <person name="Leites L."/>
            <person name="Islam-Faridi N."/>
            <person name="Romero-Severson J."/>
            <person name="DeLeo V.L."/>
            <person name="Lucas S.M."/>
            <person name="Lazic D."/>
            <person name="Gailing O."/>
            <person name="Carlson J."/>
            <person name="Staton M."/>
        </authorList>
    </citation>
    <scope>NUCLEOTIDE SEQUENCE [LARGE SCALE GENOMIC DNA]</scope>
    <source>
        <strain evidence="16">Pseudo-F2</strain>
    </source>
</reference>
<dbReference type="GO" id="GO:0016757">
    <property type="term" value="F:glycosyltransferase activity"/>
    <property type="evidence" value="ECO:0007669"/>
    <property type="project" value="UniProtKB-KW"/>
</dbReference>
<evidence type="ECO:0000256" key="5">
    <source>
        <dbReference type="ARBA" id="ARBA00022679"/>
    </source>
</evidence>
<accession>A0AAN7FXL6</accession>
<evidence type="ECO:0000256" key="7">
    <source>
        <dbReference type="ARBA" id="ARBA00022968"/>
    </source>
</evidence>
<sequence>MGGIKVEKIKSWIVGVSLFDQFNLCVVGATTLLLLCICTVQLRAPSKTMTPRFLILWSSQHIDTTPQRVYENNGYLMISANGGLNQMRAGICDMVAIAKYLNVTLVVPELDGTSLWHDSSQFQDIFDVNYFITSLRDEVRILKQLPDEQKRRVKNDSIYTMEPHSWSNLDYYYYQILPKIKEQEVVHFNKTDFRLVNNGIPIEFQKLRCQVNYEALRFTPTIAEVGKKIVKLLRQRGPFLVLHLRYEMDMLAFSGCNEGCNETEADELTKLRYATPWWRQKVINSGLKRKVGWCPLTPEETALALQALDIDPSIQIYIASGNIYGGERRMAALRAAFPNLVKKETLLANSDLKPFRKHSNMKAALDYIIAIESDIFVATYGGNMAKLVQGHRRYLGYKITISLDAQLLVNVIDRYKKGALNWDEVSQEVKTGHADQMGSPTQRMEVPENPMHEDYFYSNPQECLPPVGKNSKST</sequence>
<keyword evidence="4" id="KW-0328">Glycosyltransferase</keyword>
<evidence type="ECO:0000256" key="12">
    <source>
        <dbReference type="ARBA" id="ARBA00023277"/>
    </source>
</evidence>
<keyword evidence="9 15" id="KW-0472">Membrane</keyword>
<evidence type="ECO:0000256" key="3">
    <source>
        <dbReference type="ARBA" id="ARBA00007737"/>
    </source>
</evidence>
<evidence type="ECO:0000256" key="14">
    <source>
        <dbReference type="SAM" id="MobiDB-lite"/>
    </source>
</evidence>
<keyword evidence="12" id="KW-0119">Carbohydrate metabolism</keyword>
<evidence type="ECO:0000256" key="9">
    <source>
        <dbReference type="ARBA" id="ARBA00023136"/>
    </source>
</evidence>
<dbReference type="GO" id="GO:0016020">
    <property type="term" value="C:membrane"/>
    <property type="evidence" value="ECO:0007669"/>
    <property type="project" value="UniProtKB-SubCell"/>
</dbReference>
<keyword evidence="17" id="KW-1185">Reference proteome</keyword>
<dbReference type="GO" id="GO:0005737">
    <property type="term" value="C:cytoplasm"/>
    <property type="evidence" value="ECO:0007669"/>
    <property type="project" value="TreeGrafter"/>
</dbReference>
<dbReference type="Pfam" id="PF10250">
    <property type="entry name" value="O-FucT"/>
    <property type="match status" value="1"/>
</dbReference>
<dbReference type="PANTHER" id="PTHR31741">
    <property type="entry name" value="OS02G0726500 PROTEIN-RELATED"/>
    <property type="match status" value="1"/>
</dbReference>
<comment type="caution">
    <text evidence="16">The sequence shown here is derived from an EMBL/GenBank/DDBJ whole genome shotgun (WGS) entry which is preliminary data.</text>
</comment>
<evidence type="ECO:0000256" key="11">
    <source>
        <dbReference type="ARBA" id="ARBA00023253"/>
    </source>
</evidence>
<keyword evidence="11" id="KW-0294">Fucose metabolism</keyword>
<keyword evidence="10" id="KW-0325">Glycoprotein</keyword>
<evidence type="ECO:0000256" key="2">
    <source>
        <dbReference type="ARBA" id="ARBA00004881"/>
    </source>
</evidence>
<evidence type="ECO:0000256" key="10">
    <source>
        <dbReference type="ARBA" id="ARBA00023180"/>
    </source>
</evidence>
<comment type="subcellular location">
    <subcellularLocation>
        <location evidence="1">Membrane</location>
        <topology evidence="1">Single-pass type II membrane protein</topology>
    </subcellularLocation>
</comment>
<dbReference type="PANTHER" id="PTHR31741:SF45">
    <property type="entry name" value="O-FUCOSYLTRANSFERASE FAMILY PROTEIN"/>
    <property type="match status" value="1"/>
</dbReference>
<evidence type="ECO:0000256" key="1">
    <source>
        <dbReference type="ARBA" id="ARBA00004606"/>
    </source>
</evidence>
<comment type="similarity">
    <text evidence="3">Belongs to the glycosyltransferase GT106 family.</text>
</comment>
<dbReference type="GO" id="GO:0006004">
    <property type="term" value="P:fucose metabolic process"/>
    <property type="evidence" value="ECO:0007669"/>
    <property type="project" value="UniProtKB-KW"/>
</dbReference>
<protein>
    <recommendedName>
        <fullName evidence="13">O-fucosyltransferase family protein</fullName>
    </recommendedName>
</protein>
<evidence type="ECO:0000256" key="13">
    <source>
        <dbReference type="ARBA" id="ARBA00030350"/>
    </source>
</evidence>
<evidence type="ECO:0000256" key="15">
    <source>
        <dbReference type="SAM" id="Phobius"/>
    </source>
</evidence>
<dbReference type="InterPro" id="IPR019378">
    <property type="entry name" value="GDP-Fuc_O-FucTrfase"/>
</dbReference>
<keyword evidence="5" id="KW-0808">Transferase</keyword>
<dbReference type="InterPro" id="IPR024709">
    <property type="entry name" value="FucosylTrfase_pln"/>
</dbReference>
<feature type="region of interest" description="Disordered" evidence="14">
    <location>
        <begin position="451"/>
        <end position="474"/>
    </location>
</feature>
<comment type="pathway">
    <text evidence="2">Glycan metabolism.</text>
</comment>
<dbReference type="Proteomes" id="UP001324115">
    <property type="component" value="Unassembled WGS sequence"/>
</dbReference>
<evidence type="ECO:0000313" key="16">
    <source>
        <dbReference type="EMBL" id="KAK4598941.1"/>
    </source>
</evidence>